<dbReference type="PROSITE" id="PS50110">
    <property type="entry name" value="RESPONSE_REGULATORY"/>
    <property type="match status" value="1"/>
</dbReference>
<dbReference type="GO" id="GO:0005737">
    <property type="term" value="C:cytoplasm"/>
    <property type="evidence" value="ECO:0007669"/>
    <property type="project" value="UniProtKB-SubCell"/>
</dbReference>
<accession>A0A1H3QQ67</accession>
<evidence type="ECO:0000256" key="7">
    <source>
        <dbReference type="ARBA" id="ARBA00023125"/>
    </source>
</evidence>
<evidence type="ECO:0000259" key="12">
    <source>
        <dbReference type="PROSITE" id="PS50110"/>
    </source>
</evidence>
<evidence type="ECO:0000256" key="5">
    <source>
        <dbReference type="ARBA" id="ARBA00023012"/>
    </source>
</evidence>
<dbReference type="InterPro" id="IPR018060">
    <property type="entry name" value="HTH_AraC"/>
</dbReference>
<evidence type="ECO:0000256" key="10">
    <source>
        <dbReference type="PROSITE-ProRule" id="PRU00169"/>
    </source>
</evidence>
<dbReference type="CDD" id="cd17536">
    <property type="entry name" value="REC_YesN-like"/>
    <property type="match status" value="1"/>
</dbReference>
<reference evidence="13 14" key="1">
    <citation type="submission" date="2016-10" db="EMBL/GenBank/DDBJ databases">
        <authorList>
            <person name="de Groot N.N."/>
        </authorList>
    </citation>
    <scope>NUCLEOTIDE SEQUENCE [LARGE SCALE GENOMIC DNA]</scope>
    <source>
        <strain evidence="13 14">APO</strain>
    </source>
</reference>
<feature type="domain" description="HTH araC/xylS-type" evidence="11">
    <location>
        <begin position="147"/>
        <end position="248"/>
    </location>
</feature>
<evidence type="ECO:0000313" key="13">
    <source>
        <dbReference type="EMBL" id="SDZ14859.1"/>
    </source>
</evidence>
<gene>
    <name evidence="13" type="ORF">SAMN05192546_11012</name>
</gene>
<proteinExistence type="predicted"/>
<feature type="modified residue" description="4-aspartylphosphate" evidence="10">
    <location>
        <position position="55"/>
    </location>
</feature>
<dbReference type="SUPFAM" id="SSF52172">
    <property type="entry name" value="CheY-like"/>
    <property type="match status" value="1"/>
</dbReference>
<dbReference type="OrthoDB" id="324626at2"/>
<organism evidence="13 14">
    <name type="scientific">Tindallia californiensis</name>
    <dbReference type="NCBI Taxonomy" id="159292"/>
    <lineage>
        <taxon>Bacteria</taxon>
        <taxon>Bacillati</taxon>
        <taxon>Bacillota</taxon>
        <taxon>Clostridia</taxon>
        <taxon>Peptostreptococcales</taxon>
        <taxon>Tindalliaceae</taxon>
        <taxon>Tindallia</taxon>
    </lineage>
</organism>
<dbReference type="PANTHER" id="PTHR42713:SF3">
    <property type="entry name" value="TRANSCRIPTIONAL REGULATORY PROTEIN HPTR"/>
    <property type="match status" value="1"/>
</dbReference>
<dbReference type="AlphaFoldDB" id="A0A1H3QQ67"/>
<keyword evidence="7" id="KW-0238">DNA-binding</keyword>
<comment type="subcellular location">
    <subcellularLocation>
        <location evidence="1">Cytoplasm</location>
    </subcellularLocation>
</comment>
<evidence type="ECO:0000256" key="4">
    <source>
        <dbReference type="ARBA" id="ARBA00022553"/>
    </source>
</evidence>
<dbReference type="GO" id="GO:0043565">
    <property type="term" value="F:sequence-specific DNA binding"/>
    <property type="evidence" value="ECO:0007669"/>
    <property type="project" value="InterPro"/>
</dbReference>
<dbReference type="Proteomes" id="UP000199230">
    <property type="component" value="Unassembled WGS sequence"/>
</dbReference>
<dbReference type="PANTHER" id="PTHR42713">
    <property type="entry name" value="HISTIDINE KINASE-RELATED"/>
    <property type="match status" value="1"/>
</dbReference>
<dbReference type="STRING" id="159292.SAMN05192546_11012"/>
<sequence length="252" mass="29386">MFKVLIADDEPKIRKGLKRWIEESSYSFQVVAEARNGKEALECTLATSPEVIFVDINMPVMNGLDYISQVKKACPGSLIVIISGHDEFKYAHKAIKYKVLDYLLKPVSKNEFNLLLKNAMEILDEKVAELEREDKVDEILKYSYLVKSVKEYIDQHFTDPQLNLVQTAQVFDVSSSHLSKRMKNELGKTFVEYLTEKRLNKAKEILTNQYDRVTIFNVSKRVGYTSQHYFSRVFKKTYGVSPMDYRRNKQYH</sequence>
<evidence type="ECO:0000256" key="3">
    <source>
        <dbReference type="ARBA" id="ARBA00022490"/>
    </source>
</evidence>
<dbReference type="Gene3D" id="3.40.50.2300">
    <property type="match status" value="1"/>
</dbReference>
<dbReference type="GO" id="GO:0000160">
    <property type="term" value="P:phosphorelay signal transduction system"/>
    <property type="evidence" value="ECO:0007669"/>
    <property type="project" value="UniProtKB-KW"/>
</dbReference>
<evidence type="ECO:0000256" key="1">
    <source>
        <dbReference type="ARBA" id="ARBA00004496"/>
    </source>
</evidence>
<dbReference type="SMART" id="SM00342">
    <property type="entry name" value="HTH_ARAC"/>
    <property type="match status" value="1"/>
</dbReference>
<evidence type="ECO:0000256" key="8">
    <source>
        <dbReference type="ARBA" id="ARBA00023163"/>
    </source>
</evidence>
<evidence type="ECO:0000313" key="14">
    <source>
        <dbReference type="Proteomes" id="UP000199230"/>
    </source>
</evidence>
<keyword evidence="6" id="KW-0805">Transcription regulation</keyword>
<dbReference type="InterPro" id="IPR051552">
    <property type="entry name" value="HptR"/>
</dbReference>
<dbReference type="InterPro" id="IPR009057">
    <property type="entry name" value="Homeodomain-like_sf"/>
</dbReference>
<dbReference type="InterPro" id="IPR001789">
    <property type="entry name" value="Sig_transdc_resp-reg_receiver"/>
</dbReference>
<dbReference type="InterPro" id="IPR011006">
    <property type="entry name" value="CheY-like_superfamily"/>
</dbReference>
<evidence type="ECO:0000256" key="6">
    <source>
        <dbReference type="ARBA" id="ARBA00023015"/>
    </source>
</evidence>
<keyword evidence="3" id="KW-0963">Cytoplasm</keyword>
<keyword evidence="4 10" id="KW-0597">Phosphoprotein</keyword>
<dbReference type="PROSITE" id="PS01124">
    <property type="entry name" value="HTH_ARAC_FAMILY_2"/>
    <property type="match status" value="1"/>
</dbReference>
<dbReference type="PRINTS" id="PR00032">
    <property type="entry name" value="HTHARAC"/>
</dbReference>
<dbReference type="RefSeq" id="WP_093315030.1">
    <property type="nucleotide sequence ID" value="NZ_FNPV01000010.1"/>
</dbReference>
<dbReference type="Gene3D" id="1.10.10.60">
    <property type="entry name" value="Homeodomain-like"/>
    <property type="match status" value="2"/>
</dbReference>
<dbReference type="Pfam" id="PF00072">
    <property type="entry name" value="Response_reg"/>
    <property type="match status" value="1"/>
</dbReference>
<evidence type="ECO:0000259" key="11">
    <source>
        <dbReference type="PROSITE" id="PS01124"/>
    </source>
</evidence>
<dbReference type="GO" id="GO:0003700">
    <property type="term" value="F:DNA-binding transcription factor activity"/>
    <property type="evidence" value="ECO:0007669"/>
    <property type="project" value="InterPro"/>
</dbReference>
<dbReference type="InterPro" id="IPR020449">
    <property type="entry name" value="Tscrpt_reg_AraC-type_HTH"/>
</dbReference>
<dbReference type="SMART" id="SM00448">
    <property type="entry name" value="REC"/>
    <property type="match status" value="1"/>
</dbReference>
<feature type="domain" description="Response regulatory" evidence="12">
    <location>
        <begin position="3"/>
        <end position="120"/>
    </location>
</feature>
<dbReference type="Pfam" id="PF12833">
    <property type="entry name" value="HTH_18"/>
    <property type="match status" value="1"/>
</dbReference>
<dbReference type="SUPFAM" id="SSF46689">
    <property type="entry name" value="Homeodomain-like"/>
    <property type="match status" value="1"/>
</dbReference>
<keyword evidence="8" id="KW-0804">Transcription</keyword>
<keyword evidence="5" id="KW-0902">Two-component regulatory system</keyword>
<comment type="function">
    <text evidence="9">May play the central regulatory role in sporulation. It may be an element of the effector pathway responsible for the activation of sporulation genes in response to nutritional stress. Spo0A may act in concert with spo0H (a sigma factor) to control the expression of some genes that are critical to the sporulation process.</text>
</comment>
<protein>
    <recommendedName>
        <fullName evidence="2">Stage 0 sporulation protein A homolog</fullName>
    </recommendedName>
</protein>
<evidence type="ECO:0000256" key="2">
    <source>
        <dbReference type="ARBA" id="ARBA00018672"/>
    </source>
</evidence>
<name>A0A1H3QQ67_9FIRM</name>
<keyword evidence="14" id="KW-1185">Reference proteome</keyword>
<evidence type="ECO:0000256" key="9">
    <source>
        <dbReference type="ARBA" id="ARBA00024867"/>
    </source>
</evidence>
<dbReference type="EMBL" id="FNPV01000010">
    <property type="protein sequence ID" value="SDZ14859.1"/>
    <property type="molecule type" value="Genomic_DNA"/>
</dbReference>